<feature type="transmembrane region" description="Helical" evidence="6">
    <location>
        <begin position="103"/>
        <end position="121"/>
    </location>
</feature>
<feature type="transmembrane region" description="Helical" evidence="6">
    <location>
        <begin position="47"/>
        <end position="67"/>
    </location>
</feature>
<dbReference type="PANTHER" id="PTHR32322">
    <property type="entry name" value="INNER MEMBRANE TRANSPORTER"/>
    <property type="match status" value="1"/>
</dbReference>
<name>A0A8J4M5Q1_9PROT</name>
<dbReference type="PANTHER" id="PTHR32322:SF2">
    <property type="entry name" value="EAMA DOMAIN-CONTAINING PROTEIN"/>
    <property type="match status" value="1"/>
</dbReference>
<dbReference type="AlphaFoldDB" id="A0A8J4M5Q1"/>
<feature type="transmembrane region" description="Helical" evidence="6">
    <location>
        <begin position="12"/>
        <end position="35"/>
    </location>
</feature>
<evidence type="ECO:0000256" key="6">
    <source>
        <dbReference type="SAM" id="Phobius"/>
    </source>
</evidence>
<feature type="transmembrane region" description="Helical" evidence="6">
    <location>
        <begin position="224"/>
        <end position="241"/>
    </location>
</feature>
<evidence type="ECO:0000256" key="3">
    <source>
        <dbReference type="ARBA" id="ARBA00022692"/>
    </source>
</evidence>
<comment type="similarity">
    <text evidence="2">Belongs to the EamA transporter family.</text>
</comment>
<keyword evidence="4 6" id="KW-1133">Transmembrane helix</keyword>
<keyword evidence="3 6" id="KW-0812">Transmembrane</keyword>
<gene>
    <name evidence="8" type="ORF">ENY07_03685</name>
</gene>
<evidence type="ECO:0000256" key="4">
    <source>
        <dbReference type="ARBA" id="ARBA00022989"/>
    </source>
</evidence>
<feature type="domain" description="EamA" evidence="7">
    <location>
        <begin position="165"/>
        <end position="293"/>
    </location>
</feature>
<dbReference type="InterPro" id="IPR050638">
    <property type="entry name" value="AA-Vitamin_Transporters"/>
</dbReference>
<organism evidence="8">
    <name type="scientific">Acidicaldus sp</name>
    <dbReference type="NCBI Taxonomy" id="1872105"/>
    <lineage>
        <taxon>Bacteria</taxon>
        <taxon>Pseudomonadati</taxon>
        <taxon>Pseudomonadota</taxon>
        <taxon>Alphaproteobacteria</taxon>
        <taxon>Acetobacterales</taxon>
        <taxon>Acetobacteraceae</taxon>
        <taxon>Acidicaldus</taxon>
    </lineage>
</organism>
<feature type="transmembrane region" description="Helical" evidence="6">
    <location>
        <begin position="133"/>
        <end position="151"/>
    </location>
</feature>
<evidence type="ECO:0000256" key="2">
    <source>
        <dbReference type="ARBA" id="ARBA00007362"/>
    </source>
</evidence>
<proteinExistence type="inferred from homology"/>
<evidence type="ECO:0000313" key="8">
    <source>
        <dbReference type="EMBL" id="HGC42313.1"/>
    </source>
</evidence>
<feature type="transmembrane region" description="Helical" evidence="6">
    <location>
        <begin position="163"/>
        <end position="182"/>
    </location>
</feature>
<evidence type="ECO:0000259" key="7">
    <source>
        <dbReference type="Pfam" id="PF00892"/>
    </source>
</evidence>
<dbReference type="SUPFAM" id="SSF103481">
    <property type="entry name" value="Multidrug resistance efflux transporter EmrE"/>
    <property type="match status" value="1"/>
</dbReference>
<accession>A0A8J4M5Q1</accession>
<feature type="transmembrane region" description="Helical" evidence="6">
    <location>
        <begin position="250"/>
        <end position="270"/>
    </location>
</feature>
<comment type="caution">
    <text evidence="8">The sequence shown here is derived from an EMBL/GenBank/DDBJ whole genome shotgun (WGS) entry which is preliminary data.</text>
</comment>
<dbReference type="EMBL" id="DTQM01000069">
    <property type="protein sequence ID" value="HGC42313.1"/>
    <property type="molecule type" value="Genomic_DNA"/>
</dbReference>
<dbReference type="InterPro" id="IPR000620">
    <property type="entry name" value="EamA_dom"/>
</dbReference>
<comment type="subcellular location">
    <subcellularLocation>
        <location evidence="1">Membrane</location>
        <topology evidence="1">Multi-pass membrane protein</topology>
    </subcellularLocation>
</comment>
<dbReference type="Pfam" id="PF00892">
    <property type="entry name" value="EamA"/>
    <property type="match status" value="2"/>
</dbReference>
<evidence type="ECO:0000256" key="1">
    <source>
        <dbReference type="ARBA" id="ARBA00004141"/>
    </source>
</evidence>
<feature type="transmembrane region" description="Helical" evidence="6">
    <location>
        <begin position="194"/>
        <end position="212"/>
    </location>
</feature>
<sequence length="296" mass="30292">MTTPAISARPTTSAPVATALGGLAIALWSALALLASFTRTLPPFETLGSSFAVAATASLTLIAARGAKARTRLRQPIGAWLLGFTGLFGYHALYFFALSHAPVAAASLICYLWPLLIVLFARPSAPGLAARTRQLGGASLGLAGTALIVLGRPGAGLPETLPIAGFLAALCAAFVWAGYSVLNRRYAARGSEPIGVLCAAVALAAGLCHWLFEPHITPEPRQFLALAALGLGPVGLAFFAWDHATKHGNLPLLGALAYFAPLLSTLLLVLAGAAPMQASLIGAAALIVTGASLARR</sequence>
<feature type="domain" description="EamA" evidence="7">
    <location>
        <begin position="23"/>
        <end position="149"/>
    </location>
</feature>
<dbReference type="InterPro" id="IPR037185">
    <property type="entry name" value="EmrE-like"/>
</dbReference>
<reference evidence="8" key="1">
    <citation type="journal article" date="2020" name="mSystems">
        <title>Genome- and Community-Level Interaction Insights into Carbon Utilization and Element Cycling Functions of Hydrothermarchaeota in Hydrothermal Sediment.</title>
        <authorList>
            <person name="Zhou Z."/>
            <person name="Liu Y."/>
            <person name="Xu W."/>
            <person name="Pan J."/>
            <person name="Luo Z.H."/>
            <person name="Li M."/>
        </authorList>
    </citation>
    <scope>NUCLEOTIDE SEQUENCE</scope>
    <source>
        <strain evidence="8">SpSt-997</strain>
    </source>
</reference>
<feature type="transmembrane region" description="Helical" evidence="6">
    <location>
        <begin position="276"/>
        <end position="294"/>
    </location>
</feature>
<protein>
    <submittedName>
        <fullName evidence="8">DMT family transporter</fullName>
    </submittedName>
</protein>
<evidence type="ECO:0000256" key="5">
    <source>
        <dbReference type="ARBA" id="ARBA00023136"/>
    </source>
</evidence>
<keyword evidence="5 6" id="KW-0472">Membrane</keyword>
<dbReference type="GO" id="GO:0016020">
    <property type="term" value="C:membrane"/>
    <property type="evidence" value="ECO:0007669"/>
    <property type="project" value="UniProtKB-SubCell"/>
</dbReference>
<feature type="transmembrane region" description="Helical" evidence="6">
    <location>
        <begin position="79"/>
        <end position="97"/>
    </location>
</feature>